<dbReference type="EMBL" id="JANBOI010000173">
    <property type="protein sequence ID" value="KAJ1733029.1"/>
    <property type="molecule type" value="Genomic_DNA"/>
</dbReference>
<comment type="caution">
    <text evidence="16">The sequence shown here is derived from an EMBL/GenBank/DDBJ whole genome shotgun (WGS) entry which is preliminary data.</text>
</comment>
<evidence type="ECO:0000313" key="17">
    <source>
        <dbReference type="Proteomes" id="UP001143981"/>
    </source>
</evidence>
<feature type="region of interest" description="Disordered" evidence="12">
    <location>
        <begin position="189"/>
        <end position="231"/>
    </location>
</feature>
<dbReference type="InterPro" id="IPR045133">
    <property type="entry name" value="IRE1/2-like"/>
</dbReference>
<proteinExistence type="predicted"/>
<dbReference type="GO" id="GO:1990604">
    <property type="term" value="C:IRE1-TRAF2-ASK1 complex"/>
    <property type="evidence" value="ECO:0007669"/>
    <property type="project" value="TreeGrafter"/>
</dbReference>
<dbReference type="PROSITE" id="PS51392">
    <property type="entry name" value="KEN"/>
    <property type="match status" value="1"/>
</dbReference>
<keyword evidence="5 13" id="KW-0812">Transmembrane</keyword>
<dbReference type="PANTHER" id="PTHR13954:SF6">
    <property type="entry name" value="NON-SPECIFIC SERINE_THREONINE PROTEIN KINASE"/>
    <property type="match status" value="1"/>
</dbReference>
<feature type="region of interest" description="Disordered" evidence="12">
    <location>
        <begin position="302"/>
        <end position="321"/>
    </location>
</feature>
<feature type="domain" description="Protein kinase" evidence="14">
    <location>
        <begin position="967"/>
        <end position="1410"/>
    </location>
</feature>
<feature type="domain" description="KEN" evidence="15">
    <location>
        <begin position="1413"/>
        <end position="1641"/>
    </location>
</feature>
<feature type="compositionally biased region" description="Polar residues" evidence="12">
    <location>
        <begin position="112"/>
        <end position="121"/>
    </location>
</feature>
<dbReference type="Pfam" id="PF00069">
    <property type="entry name" value="Pkinase"/>
    <property type="match status" value="1"/>
</dbReference>
<evidence type="ECO:0000256" key="11">
    <source>
        <dbReference type="ARBA" id="ARBA00023136"/>
    </source>
</evidence>
<dbReference type="InterPro" id="IPR008271">
    <property type="entry name" value="Ser/Thr_kinase_AS"/>
</dbReference>
<comment type="subcellular location">
    <subcellularLocation>
        <location evidence="1">Membrane</location>
        <topology evidence="1">Single-pass type I membrane protein</topology>
    </subcellularLocation>
</comment>
<keyword evidence="10 13" id="KW-1133">Transmembrane helix</keyword>
<dbReference type="EC" id="2.7.11.1" evidence="2"/>
<feature type="compositionally biased region" description="Basic and acidic residues" evidence="12">
    <location>
        <begin position="135"/>
        <end position="147"/>
    </location>
</feature>
<dbReference type="Pfam" id="PF06479">
    <property type="entry name" value="Ribonuc_2-5A"/>
    <property type="match status" value="1"/>
</dbReference>
<keyword evidence="4 16" id="KW-0808">Transferase</keyword>
<evidence type="ECO:0000259" key="14">
    <source>
        <dbReference type="PROSITE" id="PS50011"/>
    </source>
</evidence>
<evidence type="ECO:0000256" key="3">
    <source>
        <dbReference type="ARBA" id="ARBA00022527"/>
    </source>
</evidence>
<keyword evidence="8 16" id="KW-0418">Kinase</keyword>
<feature type="region of interest" description="Disordered" evidence="12">
    <location>
        <begin position="1438"/>
        <end position="1468"/>
    </location>
</feature>
<keyword evidence="6" id="KW-0732">Signal</keyword>
<organism evidence="16 17">
    <name type="scientific">Coemansia biformis</name>
    <dbReference type="NCBI Taxonomy" id="1286918"/>
    <lineage>
        <taxon>Eukaryota</taxon>
        <taxon>Fungi</taxon>
        <taxon>Fungi incertae sedis</taxon>
        <taxon>Zoopagomycota</taxon>
        <taxon>Kickxellomycotina</taxon>
        <taxon>Kickxellomycetes</taxon>
        <taxon>Kickxellales</taxon>
        <taxon>Kickxellaceae</taxon>
        <taxon>Coemansia</taxon>
    </lineage>
</organism>
<evidence type="ECO:0000256" key="5">
    <source>
        <dbReference type="ARBA" id="ARBA00022692"/>
    </source>
</evidence>
<dbReference type="InterPro" id="IPR011009">
    <property type="entry name" value="Kinase-like_dom_sf"/>
</dbReference>
<evidence type="ECO:0000256" key="12">
    <source>
        <dbReference type="SAM" id="MobiDB-lite"/>
    </source>
</evidence>
<accession>A0A9W8CX07</accession>
<protein>
    <recommendedName>
        <fullName evidence="2">non-specific serine/threonine protein kinase</fullName>
        <ecNumber evidence="2">2.7.11.1</ecNumber>
    </recommendedName>
</protein>
<keyword evidence="17" id="KW-1185">Reference proteome</keyword>
<feature type="compositionally biased region" description="Basic and acidic residues" evidence="12">
    <location>
        <begin position="1110"/>
        <end position="1120"/>
    </location>
</feature>
<feature type="compositionally biased region" description="Polar residues" evidence="12">
    <location>
        <begin position="918"/>
        <end position="930"/>
    </location>
</feature>
<dbReference type="Gene3D" id="1.10.510.10">
    <property type="entry name" value="Transferase(Phosphotransferase) domain 1"/>
    <property type="match status" value="1"/>
</dbReference>
<dbReference type="GO" id="GO:0051082">
    <property type="term" value="F:unfolded protein binding"/>
    <property type="evidence" value="ECO:0007669"/>
    <property type="project" value="TreeGrafter"/>
</dbReference>
<dbReference type="InterPro" id="IPR038357">
    <property type="entry name" value="KEN_sf"/>
</dbReference>
<dbReference type="InterPro" id="IPR018391">
    <property type="entry name" value="PQQ_b-propeller_rpt"/>
</dbReference>
<dbReference type="SUPFAM" id="SSF50998">
    <property type="entry name" value="Quinoprotein alcohol dehydrogenase-like"/>
    <property type="match status" value="1"/>
</dbReference>
<feature type="compositionally biased region" description="Low complexity" evidence="12">
    <location>
        <begin position="311"/>
        <end position="321"/>
    </location>
</feature>
<dbReference type="InterPro" id="IPR010513">
    <property type="entry name" value="KEN_dom"/>
</dbReference>
<dbReference type="InterPro" id="IPR011047">
    <property type="entry name" value="Quinoprotein_ADH-like_sf"/>
</dbReference>
<dbReference type="FunFam" id="3.30.200.20:FF:000077">
    <property type="entry name" value="Putative Serine/threonine-protein kinase/endoribonuclease IRE1"/>
    <property type="match status" value="1"/>
</dbReference>
<dbReference type="SMART" id="SM00564">
    <property type="entry name" value="PQQ"/>
    <property type="match status" value="2"/>
</dbReference>
<evidence type="ECO:0000256" key="13">
    <source>
        <dbReference type="SAM" id="Phobius"/>
    </source>
</evidence>
<keyword evidence="9" id="KW-0067">ATP-binding</keyword>
<name>A0A9W8CX07_9FUNG</name>
<evidence type="ECO:0000313" key="16">
    <source>
        <dbReference type="EMBL" id="KAJ1733029.1"/>
    </source>
</evidence>
<gene>
    <name evidence="16" type="primary">IRE1</name>
    <name evidence="16" type="ORF">LPJ61_001756</name>
</gene>
<dbReference type="SMART" id="SM00580">
    <property type="entry name" value="PUG"/>
    <property type="match status" value="1"/>
</dbReference>
<keyword evidence="3" id="KW-0723">Serine/threonine-protein kinase</keyword>
<feature type="compositionally biased region" description="Acidic residues" evidence="12">
    <location>
        <begin position="148"/>
        <end position="159"/>
    </location>
</feature>
<dbReference type="SUPFAM" id="SSF56112">
    <property type="entry name" value="Protein kinase-like (PK-like)"/>
    <property type="match status" value="2"/>
</dbReference>
<feature type="compositionally biased region" description="Low complexity" evidence="12">
    <location>
        <begin position="1266"/>
        <end position="1275"/>
    </location>
</feature>
<dbReference type="GO" id="GO:0006397">
    <property type="term" value="P:mRNA processing"/>
    <property type="evidence" value="ECO:0007669"/>
    <property type="project" value="InterPro"/>
</dbReference>
<evidence type="ECO:0000256" key="7">
    <source>
        <dbReference type="ARBA" id="ARBA00022741"/>
    </source>
</evidence>
<dbReference type="GO" id="GO:0004674">
    <property type="term" value="F:protein serine/threonine kinase activity"/>
    <property type="evidence" value="ECO:0007669"/>
    <property type="project" value="UniProtKB-KW"/>
</dbReference>
<feature type="compositionally biased region" description="Basic and acidic residues" evidence="12">
    <location>
        <begin position="189"/>
        <end position="198"/>
    </location>
</feature>
<dbReference type="OrthoDB" id="63989at2759"/>
<feature type="region of interest" description="Disordered" evidence="12">
    <location>
        <begin position="1097"/>
        <end position="1120"/>
    </location>
</feature>
<dbReference type="PROSITE" id="PS00108">
    <property type="entry name" value="PROTEIN_KINASE_ST"/>
    <property type="match status" value="1"/>
</dbReference>
<dbReference type="GO" id="GO:0070059">
    <property type="term" value="P:intrinsic apoptotic signaling pathway in response to endoplasmic reticulum stress"/>
    <property type="evidence" value="ECO:0007669"/>
    <property type="project" value="TreeGrafter"/>
</dbReference>
<dbReference type="Gene3D" id="2.130.10.10">
    <property type="entry name" value="YVTN repeat-like/Quinoprotein amine dehydrogenase"/>
    <property type="match status" value="1"/>
</dbReference>
<feature type="region of interest" description="Disordered" evidence="12">
    <location>
        <begin position="701"/>
        <end position="739"/>
    </location>
</feature>
<feature type="compositionally biased region" description="Low complexity" evidence="12">
    <location>
        <begin position="1453"/>
        <end position="1468"/>
    </location>
</feature>
<feature type="region of interest" description="Disordered" evidence="12">
    <location>
        <begin position="846"/>
        <end position="936"/>
    </location>
</feature>
<feature type="transmembrane region" description="Helical" evidence="13">
    <location>
        <begin position="757"/>
        <end position="780"/>
    </location>
</feature>
<dbReference type="Proteomes" id="UP001143981">
    <property type="component" value="Unassembled WGS sequence"/>
</dbReference>
<evidence type="ECO:0000256" key="2">
    <source>
        <dbReference type="ARBA" id="ARBA00012513"/>
    </source>
</evidence>
<sequence>MLPHRNTRALLVPVLCRDGGGAVPRKFTIPEPSVVADAGHKHIAMLPSKPYAAVAHEHQLLKRNMLARSGVSLASVMVVVTVDGRMYGVDRYDGSILWSRHCLFEPAGPDSATRNTCQRSMVRTKGRSAGVLGDELPRSGPRDHDLSDGDGDGDDGTGEEEWLLEQGIDWRSSPQVLERQRQLRREWLDRQRTREHGNKSGPVARASEAASPRDSSATADPDDHPDVIYIAEPGGGGGSLYMYSSEAGLKKLPLAIADLVDQSPVQVRGVLYTGSKDASFAAIDVSTGELLDVYGDAHFDASASTRHPHKQQQQQQRRPQKLLLGEKLNRVRIYPAGDRISGHRIAPEWVLHHRSVHAPSLDPDVDAVLAELSDAVEALGAAGSPEPDDGDGDAANRAGSYGPTKFVMTHDGGFVMVEAATGMPLWAQEFDSPVVSVFDVFGIATRDPSTGDVGAGHVEYVARRRSLSPAAQQNRYLQWRQLHETDNEALYRERAGFGQPQSARKDGGWRTGSSGGNILAGSFWERSGRASSVPQIAYIGKLRDTLYTLTSDEFPLIDHASLTSSLLLALVAAKRDQDRYPALQTAKWWDRWSFLTHDAIVLRVLQEARAWWLRPPAAEGGLALDNRFELLMERLKQHGAAARTPPGDAGSGLGQPMCAAGDRCYYNAIVGHHPIEKLPGAVPELGGEPLHRLALPGGDVVREGYDDDGQAEGGRGSLAPGGSTQRLPDGSGATAAPKDDAEDWPWWRYVGHYSTRVAAFIGFAVTTAVLVGFAAVLVLLRPRSKRRARMWVGAAGDDADATGRRARLRTSWVLMHRMWDTLKEEWRLAMEEVWRNPNAAAVLRRTGVSRRAPLPSDDGGSNSAQEHSRVSSAGTASSTGSRETSRSSIPRRGSASSTGLGLFGREDSEPSFERLPSGMSTPRRNSTGTLPMTPLKRASLEPGSLERAQPATPRNGQTQGVQLGAITLTEHVLGYGSHGTVVYRGEFQGRAVAVKRLLLDFYDVADHEVQVLQESDSHPNVIRYFCTERQGHFMYIALELCCGSLADAVVQAPKARLASQLLATISKRKILYQLACGLHHLHALKLVHRDIKPQNILVAPPPHRRRRRKNQDQDQDQHQREGAEFDELAFEDSNIVAGGVPRVLISDFGLSRILDDDESSFANTFTMHGAAAFGGGLGGLDGGAGALPLGMIGGVGGGTVGWRAPECFDSREARMALGQVAALQPGSQLRGNEPPPWPSLCAGGGLVEEPSPYVSRGTRPRLRTLAMSPASASAAMEDEAPRQQQQQQQQQSEGDDQDSTGTHLMSAADRVGSSAAHLVSGAASRRRMTRAVDVFSMGCVFYYVLMDGEHPFGDRLSREQRILAGTPELRALEASDNPSAIDAVDLIAHMVARAERDRPSAASVLVHPYFWDAVQRLSFLQDVSDCLEAEARLVKAAREDLPEPPKRAKAPKKSAGGDKAAAAQPAPSESIEDVIGRLPVAQAAAVRRALALLDAFEENSALVMDSAPPAEDGFQVVGMPAASHLAAVEAAEAAAGGAPGPARPRRVVWDRRLDPHLRRDLGKFRKYDGTRLRDLLRIIRNKKSHYQDMPPPLREALGDIPDGYLHYFESRFPYLLLHCYYFVLEDDSLRTATVFRPYFRARAL</sequence>
<keyword evidence="7" id="KW-0547">Nucleotide-binding</keyword>
<evidence type="ECO:0000256" key="6">
    <source>
        <dbReference type="ARBA" id="ARBA00022729"/>
    </source>
</evidence>
<evidence type="ECO:0000256" key="10">
    <source>
        <dbReference type="ARBA" id="ARBA00022989"/>
    </source>
</evidence>
<evidence type="ECO:0000259" key="15">
    <source>
        <dbReference type="PROSITE" id="PS51392"/>
    </source>
</evidence>
<dbReference type="InterPro" id="IPR000719">
    <property type="entry name" value="Prot_kinase_dom"/>
</dbReference>
<evidence type="ECO:0000256" key="4">
    <source>
        <dbReference type="ARBA" id="ARBA00022679"/>
    </source>
</evidence>
<dbReference type="Gene3D" id="1.20.1440.180">
    <property type="entry name" value="KEN domain"/>
    <property type="match status" value="1"/>
</dbReference>
<dbReference type="Gene3D" id="3.30.200.20">
    <property type="entry name" value="Phosphorylase Kinase, domain 1"/>
    <property type="match status" value="1"/>
</dbReference>
<evidence type="ECO:0000256" key="1">
    <source>
        <dbReference type="ARBA" id="ARBA00004479"/>
    </source>
</evidence>
<reference evidence="16" key="1">
    <citation type="submission" date="2022-07" db="EMBL/GenBank/DDBJ databases">
        <title>Phylogenomic reconstructions and comparative analyses of Kickxellomycotina fungi.</title>
        <authorList>
            <person name="Reynolds N.K."/>
            <person name="Stajich J.E."/>
            <person name="Barry K."/>
            <person name="Grigoriev I.V."/>
            <person name="Crous P."/>
            <person name="Smith M.E."/>
        </authorList>
    </citation>
    <scope>NUCLEOTIDE SEQUENCE</scope>
    <source>
        <strain evidence="16">BCRC 34381</strain>
    </source>
</reference>
<dbReference type="GO" id="GO:0036498">
    <property type="term" value="P:IRE1-mediated unfolded protein response"/>
    <property type="evidence" value="ECO:0007669"/>
    <property type="project" value="UniProtKB-ARBA"/>
</dbReference>
<feature type="compositionally biased region" description="Low complexity" evidence="12">
    <location>
        <begin position="870"/>
        <end position="888"/>
    </location>
</feature>
<feature type="region of interest" description="Disordered" evidence="12">
    <location>
        <begin position="1266"/>
        <end position="1303"/>
    </location>
</feature>
<evidence type="ECO:0000256" key="9">
    <source>
        <dbReference type="ARBA" id="ARBA00022840"/>
    </source>
</evidence>
<dbReference type="GO" id="GO:0005524">
    <property type="term" value="F:ATP binding"/>
    <property type="evidence" value="ECO:0007669"/>
    <property type="project" value="UniProtKB-KW"/>
</dbReference>
<dbReference type="SMART" id="SM00220">
    <property type="entry name" value="S_TKc"/>
    <property type="match status" value="1"/>
</dbReference>
<dbReference type="PROSITE" id="PS50011">
    <property type="entry name" value="PROTEIN_KINASE_DOM"/>
    <property type="match status" value="1"/>
</dbReference>
<evidence type="ECO:0000256" key="8">
    <source>
        <dbReference type="ARBA" id="ARBA00022777"/>
    </source>
</evidence>
<dbReference type="PANTHER" id="PTHR13954">
    <property type="entry name" value="IRE1-RELATED"/>
    <property type="match status" value="1"/>
</dbReference>
<dbReference type="InterPro" id="IPR015943">
    <property type="entry name" value="WD40/YVTN_repeat-like_dom_sf"/>
</dbReference>
<dbReference type="GO" id="GO:0004521">
    <property type="term" value="F:RNA endonuclease activity"/>
    <property type="evidence" value="ECO:0007669"/>
    <property type="project" value="InterPro"/>
</dbReference>
<feature type="region of interest" description="Disordered" evidence="12">
    <location>
        <begin position="109"/>
        <end position="159"/>
    </location>
</feature>
<keyword evidence="11 13" id="KW-0472">Membrane</keyword>